<dbReference type="AlphaFoldDB" id="A0A4Y2IYH1"/>
<feature type="domain" description="Reverse transcriptase" evidence="1">
    <location>
        <begin position="1"/>
        <end position="186"/>
    </location>
</feature>
<proteinExistence type="predicted"/>
<dbReference type="PANTHER" id="PTHR47027:SF20">
    <property type="entry name" value="REVERSE TRANSCRIPTASE-LIKE PROTEIN WITH RNA-DIRECTED DNA POLYMERASE DOMAIN"/>
    <property type="match status" value="1"/>
</dbReference>
<dbReference type="GO" id="GO:0071897">
    <property type="term" value="P:DNA biosynthetic process"/>
    <property type="evidence" value="ECO:0007669"/>
    <property type="project" value="UniProtKB-ARBA"/>
</dbReference>
<dbReference type="PROSITE" id="PS50878">
    <property type="entry name" value="RT_POL"/>
    <property type="match status" value="1"/>
</dbReference>
<dbReference type="OrthoDB" id="6437252at2759"/>
<dbReference type="InterPro" id="IPR043502">
    <property type="entry name" value="DNA/RNA_pol_sf"/>
</dbReference>
<dbReference type="InterPro" id="IPR043128">
    <property type="entry name" value="Rev_trsase/Diguanyl_cyclase"/>
</dbReference>
<dbReference type="PANTHER" id="PTHR47027">
    <property type="entry name" value="REVERSE TRANSCRIPTASE DOMAIN-CONTAINING PROTEIN"/>
    <property type="match status" value="1"/>
</dbReference>
<protein>
    <submittedName>
        <fullName evidence="2">Retrovirus-related Pol polyprotein from type-2 retrotransposable element R2DM</fullName>
    </submittedName>
</protein>
<sequence>KTRAREQRKQCCLAWLDVSNAFGAVPHTAIHQALSAAKVGSAFQELVHDLYTDSTTQILCNNDKTEEINILSGVKQGCPLSGILFNLSIDPTIRRIQGSAEDHKILAFADDVCLLADSPAELQAQLNKVSEDLKRISLSLNPRKSFAFHLACNTPVGTRDSDFFLDNERLQTIQEFDSHKFLGVPVGYNPVSDLNNLSEIAELGIRLATSLLAPWQRIDALKCFFYPAMQFAMRTAQYEKKHFDAIDNAIRKEIKKILYLPVTASNKFIYGSRKMGCLAIPIAAEESDLNRIDTAFKLLSSRDDLTREKALKQLKDTVRFRGRRFPTDEDIGKFLSGEHLDEFLPRSNRFSSIWNMALESSRRLKVSWSFDNDSARIHFQDLEPIPDEEL</sequence>
<dbReference type="Pfam" id="PF00078">
    <property type="entry name" value="RVT_1"/>
    <property type="match status" value="1"/>
</dbReference>
<dbReference type="InterPro" id="IPR000477">
    <property type="entry name" value="RT_dom"/>
</dbReference>
<dbReference type="CDD" id="cd01650">
    <property type="entry name" value="RT_nLTR_like"/>
    <property type="match status" value="1"/>
</dbReference>
<feature type="non-terminal residue" evidence="2">
    <location>
        <position position="1"/>
    </location>
</feature>
<organism evidence="2 3">
    <name type="scientific">Araneus ventricosus</name>
    <name type="common">Orbweaver spider</name>
    <name type="synonym">Epeira ventricosa</name>
    <dbReference type="NCBI Taxonomy" id="182803"/>
    <lineage>
        <taxon>Eukaryota</taxon>
        <taxon>Metazoa</taxon>
        <taxon>Ecdysozoa</taxon>
        <taxon>Arthropoda</taxon>
        <taxon>Chelicerata</taxon>
        <taxon>Arachnida</taxon>
        <taxon>Araneae</taxon>
        <taxon>Araneomorphae</taxon>
        <taxon>Entelegynae</taxon>
        <taxon>Araneoidea</taxon>
        <taxon>Araneidae</taxon>
        <taxon>Araneus</taxon>
    </lineage>
</organism>
<name>A0A4Y2IYH1_ARAVE</name>
<reference evidence="2 3" key="1">
    <citation type="journal article" date="2019" name="Sci. Rep.">
        <title>Orb-weaving spider Araneus ventricosus genome elucidates the spidroin gene catalogue.</title>
        <authorList>
            <person name="Kono N."/>
            <person name="Nakamura H."/>
            <person name="Ohtoshi R."/>
            <person name="Moran D.A.P."/>
            <person name="Shinohara A."/>
            <person name="Yoshida Y."/>
            <person name="Fujiwara M."/>
            <person name="Mori M."/>
            <person name="Tomita M."/>
            <person name="Arakawa K."/>
        </authorList>
    </citation>
    <scope>NUCLEOTIDE SEQUENCE [LARGE SCALE GENOMIC DNA]</scope>
</reference>
<dbReference type="SUPFAM" id="SSF56672">
    <property type="entry name" value="DNA/RNA polymerases"/>
    <property type="match status" value="1"/>
</dbReference>
<comment type="caution">
    <text evidence="2">The sequence shown here is derived from an EMBL/GenBank/DDBJ whole genome shotgun (WGS) entry which is preliminary data.</text>
</comment>
<keyword evidence="3" id="KW-1185">Reference proteome</keyword>
<evidence type="ECO:0000313" key="2">
    <source>
        <dbReference type="EMBL" id="GBM82725.1"/>
    </source>
</evidence>
<dbReference type="EMBL" id="BGPR01265064">
    <property type="protein sequence ID" value="GBM82725.1"/>
    <property type="molecule type" value="Genomic_DNA"/>
</dbReference>
<accession>A0A4Y2IYH1</accession>
<evidence type="ECO:0000259" key="1">
    <source>
        <dbReference type="PROSITE" id="PS50878"/>
    </source>
</evidence>
<evidence type="ECO:0000313" key="3">
    <source>
        <dbReference type="Proteomes" id="UP000499080"/>
    </source>
</evidence>
<dbReference type="Gene3D" id="3.30.70.270">
    <property type="match status" value="1"/>
</dbReference>
<dbReference type="Proteomes" id="UP000499080">
    <property type="component" value="Unassembled WGS sequence"/>
</dbReference>
<gene>
    <name evidence="2" type="primary">pol_1354</name>
    <name evidence="2" type="ORF">AVEN_159041_1</name>
</gene>